<name>A0A1I6SLZ8_9ACTN</name>
<keyword evidence="3" id="KW-1185">Reference proteome</keyword>
<evidence type="ECO:0000313" key="3">
    <source>
        <dbReference type="Proteomes" id="UP000198873"/>
    </source>
</evidence>
<dbReference type="Proteomes" id="UP000198873">
    <property type="component" value="Unassembled WGS sequence"/>
</dbReference>
<dbReference type="Gene3D" id="3.30.920.90">
    <property type="match status" value="1"/>
</dbReference>
<evidence type="ECO:0000259" key="1">
    <source>
        <dbReference type="Pfam" id="PF12102"/>
    </source>
</evidence>
<feature type="domain" description="Type IV methyl-directed restriction enzyme EcoKMcrB subunit DNA-binding" evidence="1">
    <location>
        <begin position="46"/>
        <end position="186"/>
    </location>
</feature>
<dbReference type="Pfam" id="PF12102">
    <property type="entry name" value="MrcB_N"/>
    <property type="match status" value="1"/>
</dbReference>
<organism evidence="2 3">
    <name type="scientific">Streptomyces harbinensis</name>
    <dbReference type="NCBI Taxonomy" id="1176198"/>
    <lineage>
        <taxon>Bacteria</taxon>
        <taxon>Bacillati</taxon>
        <taxon>Actinomycetota</taxon>
        <taxon>Actinomycetes</taxon>
        <taxon>Kitasatosporales</taxon>
        <taxon>Streptomycetaceae</taxon>
        <taxon>Streptomyces</taxon>
    </lineage>
</organism>
<dbReference type="AlphaFoldDB" id="A0A1I6SLZ8"/>
<dbReference type="RefSeq" id="WP_078575775.1">
    <property type="nucleotide sequence ID" value="NZ_FPAB01000004.1"/>
</dbReference>
<protein>
    <recommendedName>
        <fullName evidence="1">Type IV methyl-directed restriction enzyme EcoKMcrB subunit DNA-binding domain-containing protein</fullName>
    </recommendedName>
</protein>
<reference evidence="3" key="1">
    <citation type="submission" date="2016-10" db="EMBL/GenBank/DDBJ databases">
        <authorList>
            <person name="Varghese N."/>
            <person name="Submissions S."/>
        </authorList>
    </citation>
    <scope>NUCLEOTIDE SEQUENCE [LARGE SCALE GENOMIC DNA]</scope>
    <source>
        <strain evidence="3">CGMCC 4.7047</strain>
    </source>
</reference>
<evidence type="ECO:0000313" key="2">
    <source>
        <dbReference type="EMBL" id="SFS77985.1"/>
    </source>
</evidence>
<proteinExistence type="predicted"/>
<dbReference type="EMBL" id="FPAB01000004">
    <property type="protein sequence ID" value="SFS77985.1"/>
    <property type="molecule type" value="Genomic_DNA"/>
</dbReference>
<accession>A0A1I6SLZ8</accession>
<gene>
    <name evidence="2" type="ORF">SAMN05444716_1049</name>
</gene>
<dbReference type="InterPro" id="IPR021961">
    <property type="entry name" value="McrB_DNA-bd"/>
</dbReference>
<sequence length="380" mass="42321">MGIRDLLIEVAKTCKRSGTVTKDDPGQQLLRAAGDRLRGSLPYGMVAKGHGGQGVVPVTPWIGIHDSVDGRSGESGLYLAYIVAADRRTVTVTLQQGITAIHKQLGESKGKRLFIYLRRRTEAFRQLLPEHALRGLTDTPKFRDPNDNWRPRAYEEASIAAITYELAFLPAEADLCADLGMMAGVLKLAKEAAVHIQENFAAPGPEIMLAPDYPHAPVLESADHGLDEFRPKDSDAYVAHISAHQQIKRRDHEKLIADFGPHARQQGFKPITEKAHPRDIILRRDDQEWIVEAKVVRKGNRTLASREALSQLFEYRHLLYREQGRPTPHLLGLFSEEMGVYEPYLEEHGIASVWPTPDGWRGSDRAAAWGIAQRGEGQGS</sequence>